<keyword evidence="1" id="KW-0694">RNA-binding</keyword>
<sequence length="85" mass="8709">MTGRCAAAGQDGPVDEIAVDERGIRLGQLLKVWGAVDTGGEVKALLEAGEVQVNGRPARGRGAQLRVGDVVAHGGRRVRLVAAPG</sequence>
<proteinExistence type="predicted"/>
<gene>
    <name evidence="2" type="ORF">D5H78_16015</name>
</gene>
<organism evidence="2 3">
    <name type="scientific">Vallicoccus soli</name>
    <dbReference type="NCBI Taxonomy" id="2339232"/>
    <lineage>
        <taxon>Bacteria</taxon>
        <taxon>Bacillati</taxon>
        <taxon>Actinomycetota</taxon>
        <taxon>Actinomycetes</taxon>
        <taxon>Motilibacterales</taxon>
        <taxon>Vallicoccaceae</taxon>
        <taxon>Vallicoccus</taxon>
    </lineage>
</organism>
<dbReference type="GO" id="GO:0003723">
    <property type="term" value="F:RNA binding"/>
    <property type="evidence" value="ECO:0007669"/>
    <property type="project" value="UniProtKB-KW"/>
</dbReference>
<dbReference type="SUPFAM" id="SSF55174">
    <property type="entry name" value="Alpha-L RNA-binding motif"/>
    <property type="match status" value="1"/>
</dbReference>
<protein>
    <submittedName>
        <fullName evidence="2">RNA-binding S4 domain-containing protein</fullName>
    </submittedName>
</protein>
<evidence type="ECO:0000313" key="3">
    <source>
        <dbReference type="Proteomes" id="UP000265614"/>
    </source>
</evidence>
<dbReference type="CDD" id="cd00165">
    <property type="entry name" value="S4"/>
    <property type="match status" value="1"/>
</dbReference>
<dbReference type="InterPro" id="IPR036986">
    <property type="entry name" value="S4_RNA-bd_sf"/>
</dbReference>
<dbReference type="PROSITE" id="PS50889">
    <property type="entry name" value="S4"/>
    <property type="match status" value="1"/>
</dbReference>
<dbReference type="OrthoDB" id="9811532at2"/>
<reference evidence="2 3" key="1">
    <citation type="submission" date="2018-09" db="EMBL/GenBank/DDBJ databases">
        <title>YIM 75000 draft genome.</title>
        <authorList>
            <person name="Tang S."/>
            <person name="Feng Y."/>
        </authorList>
    </citation>
    <scope>NUCLEOTIDE SEQUENCE [LARGE SCALE GENOMIC DNA]</scope>
    <source>
        <strain evidence="2 3">YIM 75000</strain>
    </source>
</reference>
<dbReference type="Pfam" id="PF13275">
    <property type="entry name" value="S4_2"/>
    <property type="match status" value="1"/>
</dbReference>
<evidence type="ECO:0000313" key="2">
    <source>
        <dbReference type="EMBL" id="RJK93823.1"/>
    </source>
</evidence>
<dbReference type="EMBL" id="QZEZ01000008">
    <property type="protein sequence ID" value="RJK93823.1"/>
    <property type="molecule type" value="Genomic_DNA"/>
</dbReference>
<dbReference type="Gene3D" id="3.10.290.10">
    <property type="entry name" value="RNA-binding S4 domain"/>
    <property type="match status" value="1"/>
</dbReference>
<dbReference type="AlphaFoldDB" id="A0A3A3YXM5"/>
<keyword evidence="3" id="KW-1185">Reference proteome</keyword>
<name>A0A3A3YXM5_9ACTN</name>
<accession>A0A3A3YXM5</accession>
<dbReference type="Proteomes" id="UP000265614">
    <property type="component" value="Unassembled WGS sequence"/>
</dbReference>
<comment type="caution">
    <text evidence="2">The sequence shown here is derived from an EMBL/GenBank/DDBJ whole genome shotgun (WGS) entry which is preliminary data.</text>
</comment>
<evidence type="ECO:0000256" key="1">
    <source>
        <dbReference type="PROSITE-ProRule" id="PRU00182"/>
    </source>
</evidence>